<dbReference type="AlphaFoldDB" id="A0A016V9Q5"/>
<evidence type="ECO:0000313" key="2">
    <source>
        <dbReference type="EMBL" id="EYC23996.1"/>
    </source>
</evidence>
<evidence type="ECO:0000313" key="3">
    <source>
        <dbReference type="Proteomes" id="UP000024635"/>
    </source>
</evidence>
<name>A0A016V9Q5_9BILA</name>
<accession>A0A016V9Q5</accession>
<protein>
    <submittedName>
        <fullName evidence="2">Uncharacterized protein</fullName>
    </submittedName>
</protein>
<sequence>MHTRTHATTFFKTLFFSFRTLRSHDTSSNSNKFICRAIRLTKFRESMGHLWTTLISYSPLLLLFIGILRTYALIDIAHARLPISISQLLTEGGALKIG</sequence>
<dbReference type="EMBL" id="JARK01001350">
    <property type="protein sequence ID" value="EYC23996.1"/>
    <property type="molecule type" value="Genomic_DNA"/>
</dbReference>
<organism evidence="2 3">
    <name type="scientific">Ancylostoma ceylanicum</name>
    <dbReference type="NCBI Taxonomy" id="53326"/>
    <lineage>
        <taxon>Eukaryota</taxon>
        <taxon>Metazoa</taxon>
        <taxon>Ecdysozoa</taxon>
        <taxon>Nematoda</taxon>
        <taxon>Chromadorea</taxon>
        <taxon>Rhabditida</taxon>
        <taxon>Rhabditina</taxon>
        <taxon>Rhabditomorpha</taxon>
        <taxon>Strongyloidea</taxon>
        <taxon>Ancylostomatidae</taxon>
        <taxon>Ancylostomatinae</taxon>
        <taxon>Ancylostoma</taxon>
    </lineage>
</organism>
<reference evidence="3" key="1">
    <citation type="journal article" date="2015" name="Nat. Genet.">
        <title>The genome and transcriptome of the zoonotic hookworm Ancylostoma ceylanicum identify infection-specific gene families.</title>
        <authorList>
            <person name="Schwarz E.M."/>
            <person name="Hu Y."/>
            <person name="Antoshechkin I."/>
            <person name="Miller M.M."/>
            <person name="Sternberg P.W."/>
            <person name="Aroian R.V."/>
        </authorList>
    </citation>
    <scope>NUCLEOTIDE SEQUENCE</scope>
    <source>
        <strain evidence="3">HY135</strain>
    </source>
</reference>
<comment type="caution">
    <text evidence="2">The sequence shown here is derived from an EMBL/GenBank/DDBJ whole genome shotgun (WGS) entry which is preliminary data.</text>
</comment>
<feature type="transmembrane region" description="Helical" evidence="1">
    <location>
        <begin position="54"/>
        <end position="74"/>
    </location>
</feature>
<dbReference type="Proteomes" id="UP000024635">
    <property type="component" value="Unassembled WGS sequence"/>
</dbReference>
<proteinExistence type="predicted"/>
<keyword evidence="3" id="KW-1185">Reference proteome</keyword>
<gene>
    <name evidence="2" type="primary">Acey_s0014.g2260</name>
    <name evidence="2" type="ORF">Y032_0014g2260</name>
</gene>
<keyword evidence="1" id="KW-0812">Transmembrane</keyword>
<keyword evidence="1" id="KW-0472">Membrane</keyword>
<evidence type="ECO:0000256" key="1">
    <source>
        <dbReference type="SAM" id="Phobius"/>
    </source>
</evidence>
<keyword evidence="1" id="KW-1133">Transmembrane helix</keyword>